<accession>A0A0A9HJB6</accession>
<name>A0A0A9HJB6_ARUDO</name>
<reference evidence="1" key="1">
    <citation type="submission" date="2014-09" db="EMBL/GenBank/DDBJ databases">
        <authorList>
            <person name="Magalhaes I.L.F."/>
            <person name="Oliveira U."/>
            <person name="Santos F.R."/>
            <person name="Vidigal T.H.D.A."/>
            <person name="Brescovit A.D."/>
            <person name="Santos A.J."/>
        </authorList>
    </citation>
    <scope>NUCLEOTIDE SEQUENCE</scope>
    <source>
        <tissue evidence="1">Shoot tissue taken approximately 20 cm above the soil surface</tissue>
    </source>
</reference>
<dbReference type="AlphaFoldDB" id="A0A0A9HJB6"/>
<dbReference type="EMBL" id="GBRH01160651">
    <property type="protein sequence ID" value="JAE37245.1"/>
    <property type="molecule type" value="Transcribed_RNA"/>
</dbReference>
<evidence type="ECO:0000313" key="1">
    <source>
        <dbReference type="EMBL" id="JAE37245.1"/>
    </source>
</evidence>
<proteinExistence type="predicted"/>
<organism evidence="1">
    <name type="scientific">Arundo donax</name>
    <name type="common">Giant reed</name>
    <name type="synonym">Donax arundinaceus</name>
    <dbReference type="NCBI Taxonomy" id="35708"/>
    <lineage>
        <taxon>Eukaryota</taxon>
        <taxon>Viridiplantae</taxon>
        <taxon>Streptophyta</taxon>
        <taxon>Embryophyta</taxon>
        <taxon>Tracheophyta</taxon>
        <taxon>Spermatophyta</taxon>
        <taxon>Magnoliopsida</taxon>
        <taxon>Liliopsida</taxon>
        <taxon>Poales</taxon>
        <taxon>Poaceae</taxon>
        <taxon>PACMAD clade</taxon>
        <taxon>Arundinoideae</taxon>
        <taxon>Arundineae</taxon>
        <taxon>Arundo</taxon>
    </lineage>
</organism>
<protein>
    <submittedName>
        <fullName evidence="1">Uncharacterized protein</fullName>
    </submittedName>
</protein>
<reference evidence="1" key="2">
    <citation type="journal article" date="2015" name="Data Brief">
        <title>Shoot transcriptome of the giant reed, Arundo donax.</title>
        <authorList>
            <person name="Barrero R.A."/>
            <person name="Guerrero F.D."/>
            <person name="Moolhuijzen P."/>
            <person name="Goolsby J.A."/>
            <person name="Tidwell J."/>
            <person name="Bellgard S.E."/>
            <person name="Bellgard M.I."/>
        </authorList>
    </citation>
    <scope>NUCLEOTIDE SEQUENCE</scope>
    <source>
        <tissue evidence="1">Shoot tissue taken approximately 20 cm above the soil surface</tissue>
    </source>
</reference>
<sequence>MHYDVYKHVRSVSRFLRPLFNSAPGKSQWKSTGVFDSAGCGCSQHTTVCPCYLLLCY</sequence>